<dbReference type="EMBL" id="BAABFR010000063">
    <property type="protein sequence ID" value="GAA4398632.1"/>
    <property type="molecule type" value="Genomic_DNA"/>
</dbReference>
<dbReference type="Pfam" id="PF02237">
    <property type="entry name" value="BPL_C"/>
    <property type="match status" value="1"/>
</dbReference>
<reference evidence="7" key="1">
    <citation type="journal article" date="2019" name="Int. J. Syst. Evol. Microbiol.">
        <title>The Global Catalogue of Microorganisms (GCM) 10K type strain sequencing project: providing services to taxonomists for standard genome sequencing and annotation.</title>
        <authorList>
            <consortium name="The Broad Institute Genomics Platform"/>
            <consortium name="The Broad Institute Genome Sequencing Center for Infectious Disease"/>
            <person name="Wu L."/>
            <person name="Ma J."/>
        </authorList>
    </citation>
    <scope>NUCLEOTIDE SEQUENCE [LARGE SCALE GENOMIC DNA]</scope>
    <source>
        <strain evidence="7">JCM 17688</strain>
    </source>
</reference>
<dbReference type="SUPFAM" id="SSF55681">
    <property type="entry name" value="Class II aaRS and biotin synthetases"/>
    <property type="match status" value="1"/>
</dbReference>
<keyword evidence="7" id="KW-1185">Reference proteome</keyword>
<dbReference type="Pfam" id="PF03099">
    <property type="entry name" value="BPL_LplA_LipB"/>
    <property type="match status" value="1"/>
</dbReference>
<feature type="domain" description="Biotin protein ligase C-terminal" evidence="4">
    <location>
        <begin position="221"/>
        <end position="266"/>
    </location>
</feature>
<keyword evidence="1 6" id="KW-0436">Ligase</keyword>
<proteinExistence type="predicted"/>
<dbReference type="GO" id="GO:0016874">
    <property type="term" value="F:ligase activity"/>
    <property type="evidence" value="ECO:0007669"/>
    <property type="project" value="UniProtKB-KW"/>
</dbReference>
<dbReference type="InterPro" id="IPR045864">
    <property type="entry name" value="aa-tRNA-synth_II/BPL/LPL"/>
</dbReference>
<evidence type="ECO:0000259" key="4">
    <source>
        <dbReference type="Pfam" id="PF02237"/>
    </source>
</evidence>
<dbReference type="Gene3D" id="3.30.930.10">
    <property type="entry name" value="Bira Bifunctional Protein, Domain 2"/>
    <property type="match status" value="1"/>
</dbReference>
<dbReference type="Gene3D" id="2.30.30.100">
    <property type="match status" value="1"/>
</dbReference>
<dbReference type="EC" id="6.3.4.15" evidence="3"/>
<dbReference type="InterPro" id="IPR004143">
    <property type="entry name" value="BPL_LPL_catalytic"/>
</dbReference>
<evidence type="ECO:0000259" key="5">
    <source>
        <dbReference type="Pfam" id="PF03099"/>
    </source>
</evidence>
<dbReference type="CDD" id="cd16442">
    <property type="entry name" value="BPL"/>
    <property type="match status" value="1"/>
</dbReference>
<accession>A0ABP8K095</accession>
<dbReference type="InterPro" id="IPR003142">
    <property type="entry name" value="BPL_C"/>
</dbReference>
<evidence type="ECO:0000313" key="6">
    <source>
        <dbReference type="EMBL" id="GAA4398632.1"/>
    </source>
</evidence>
<evidence type="ECO:0000256" key="3">
    <source>
        <dbReference type="ARBA" id="ARBA00024227"/>
    </source>
</evidence>
<dbReference type="PANTHER" id="PTHR12835:SF5">
    <property type="entry name" value="BIOTIN--PROTEIN LIGASE"/>
    <property type="match status" value="1"/>
</dbReference>
<evidence type="ECO:0000256" key="1">
    <source>
        <dbReference type="ARBA" id="ARBA00022598"/>
    </source>
</evidence>
<comment type="caution">
    <text evidence="6">The sequence shown here is derived from an EMBL/GenBank/DDBJ whole genome shotgun (WGS) entry which is preliminary data.</text>
</comment>
<sequence length="270" mass="27384">MLPENTGMLPDRTAIAAVLPPRWRDVTVVASTGSTNVDLADGIRAGEAAGRVLIADLQTAGRGRHARPWSAPAGTQLAISVTVGVPERAAHRLGWLPLATGTAAVRAVTGVAASLKWPNDLLLDGGRGGRSGKGAGILAELVVPATGGEMVAVIGMGLNATLTEEQLPVPTATSLALAGAEAPDRTRLAVAYLTELDRALTLWADDPAAARAAYLAVCDTVGRAVTVALPDGGVLAGTAVDVDTEGRVVVRADDGDHSLSAGDVTHLRPA</sequence>
<feature type="domain" description="BPL/LPL catalytic" evidence="5">
    <location>
        <begin position="48"/>
        <end position="142"/>
    </location>
</feature>
<name>A0ABP8K095_9ACTN</name>
<dbReference type="PANTHER" id="PTHR12835">
    <property type="entry name" value="BIOTIN PROTEIN LIGASE"/>
    <property type="match status" value="1"/>
</dbReference>
<evidence type="ECO:0000256" key="2">
    <source>
        <dbReference type="ARBA" id="ARBA00023267"/>
    </source>
</evidence>
<dbReference type="InterPro" id="IPR004408">
    <property type="entry name" value="Biotin_CoA_COase_ligase"/>
</dbReference>
<evidence type="ECO:0000313" key="7">
    <source>
        <dbReference type="Proteomes" id="UP001500635"/>
    </source>
</evidence>
<dbReference type="Proteomes" id="UP001500635">
    <property type="component" value="Unassembled WGS sequence"/>
</dbReference>
<protein>
    <recommendedName>
        <fullName evidence="3">biotin--[biotin carboxyl-carrier protein] ligase</fullName>
        <ecNumber evidence="3">6.3.4.15</ecNumber>
    </recommendedName>
</protein>
<keyword evidence="2" id="KW-0092">Biotin</keyword>
<organism evidence="6 7">
    <name type="scientific">Tsukamurella soli</name>
    <dbReference type="NCBI Taxonomy" id="644556"/>
    <lineage>
        <taxon>Bacteria</taxon>
        <taxon>Bacillati</taxon>
        <taxon>Actinomycetota</taxon>
        <taxon>Actinomycetes</taxon>
        <taxon>Mycobacteriales</taxon>
        <taxon>Tsukamurellaceae</taxon>
        <taxon>Tsukamurella</taxon>
    </lineage>
</organism>
<dbReference type="RefSeq" id="WP_344998365.1">
    <property type="nucleotide sequence ID" value="NZ_BAABFR010000063.1"/>
</dbReference>
<gene>
    <name evidence="6" type="ORF">GCM10023147_35070</name>
</gene>
<dbReference type="NCBIfam" id="TIGR00121">
    <property type="entry name" value="birA_ligase"/>
    <property type="match status" value="1"/>
</dbReference>